<accession>A0A098M9C1</accession>
<reference evidence="2 3" key="1">
    <citation type="submission" date="2014-08" db="EMBL/GenBank/DDBJ databases">
        <authorList>
            <person name="den Bakker H.C."/>
        </authorList>
    </citation>
    <scope>NUCLEOTIDE SEQUENCE [LARGE SCALE GENOMIC DNA]</scope>
    <source>
        <strain evidence="2 3">DSM 18334</strain>
    </source>
</reference>
<dbReference type="OrthoDB" id="2660370at2"/>
<evidence type="ECO:0000313" key="3">
    <source>
        <dbReference type="Proteomes" id="UP000029734"/>
    </source>
</evidence>
<sequence>MTYSQRSTRLLASSDITHLEIQIQAAKEERKQAELAGNQTQVDEANLKVEDLESELANFEE</sequence>
<evidence type="ECO:0000256" key="1">
    <source>
        <dbReference type="SAM" id="Coils"/>
    </source>
</evidence>
<keyword evidence="3" id="KW-1185">Reference proteome</keyword>
<keyword evidence="1" id="KW-0175">Coiled coil</keyword>
<evidence type="ECO:0000313" key="2">
    <source>
        <dbReference type="EMBL" id="KGE19144.1"/>
    </source>
</evidence>
<organism evidence="2 3">
    <name type="scientific">Paenibacillus wynnii</name>
    <dbReference type="NCBI Taxonomy" id="268407"/>
    <lineage>
        <taxon>Bacteria</taxon>
        <taxon>Bacillati</taxon>
        <taxon>Bacillota</taxon>
        <taxon>Bacilli</taxon>
        <taxon>Bacillales</taxon>
        <taxon>Paenibacillaceae</taxon>
        <taxon>Paenibacillus</taxon>
    </lineage>
</organism>
<dbReference type="EMBL" id="JQCR01000002">
    <property type="protein sequence ID" value="KGE19144.1"/>
    <property type="molecule type" value="Genomic_DNA"/>
</dbReference>
<protein>
    <submittedName>
        <fullName evidence="2">Uncharacterized protein</fullName>
    </submittedName>
</protein>
<comment type="caution">
    <text evidence="2">The sequence shown here is derived from an EMBL/GenBank/DDBJ whole genome shotgun (WGS) entry which is preliminary data.</text>
</comment>
<dbReference type="Proteomes" id="UP000029734">
    <property type="component" value="Unassembled WGS sequence"/>
</dbReference>
<proteinExistence type="predicted"/>
<reference evidence="2 3" key="2">
    <citation type="submission" date="2014-10" db="EMBL/GenBank/DDBJ databases">
        <title>Comparative genomics of the Paenibacillus odorifer group.</title>
        <authorList>
            <person name="Tsai Y.-C."/>
            <person name="Martin N."/>
            <person name="Korlach J."/>
            <person name="Wiedmann M."/>
        </authorList>
    </citation>
    <scope>NUCLEOTIDE SEQUENCE [LARGE SCALE GENOMIC DNA]</scope>
    <source>
        <strain evidence="2 3">DSM 18334</strain>
    </source>
</reference>
<feature type="coiled-coil region" evidence="1">
    <location>
        <begin position="16"/>
        <end position="55"/>
    </location>
</feature>
<dbReference type="RefSeq" id="WP_036649790.1">
    <property type="nucleotide sequence ID" value="NZ_JQCR01000002.1"/>
</dbReference>
<gene>
    <name evidence="2" type="ORF">PWYN_07120</name>
</gene>
<name>A0A098M9C1_9BACL</name>
<dbReference type="AlphaFoldDB" id="A0A098M9C1"/>